<reference evidence="1 2" key="1">
    <citation type="submission" date="2019-08" db="EMBL/GenBank/DDBJ databases">
        <title>Whole genome of Aphis craccivora.</title>
        <authorList>
            <person name="Voronova N.V."/>
            <person name="Shulinski R.S."/>
            <person name="Bandarenka Y.V."/>
            <person name="Zhorov D.G."/>
            <person name="Warner D."/>
        </authorList>
    </citation>
    <scope>NUCLEOTIDE SEQUENCE [LARGE SCALE GENOMIC DNA]</scope>
    <source>
        <strain evidence="1">180601</strain>
        <tissue evidence="1">Whole Body</tissue>
    </source>
</reference>
<accession>A0A6G0VK00</accession>
<dbReference type="OrthoDB" id="6629976at2759"/>
<gene>
    <name evidence="1" type="ORF">FWK35_00037220</name>
</gene>
<dbReference type="AlphaFoldDB" id="A0A6G0VK00"/>
<protein>
    <submittedName>
        <fullName evidence="1">Uncharacterized protein</fullName>
    </submittedName>
</protein>
<sequence length="341" mass="38969">AAEAIYHHDCYVSFFLITATSGQKRGRPKQENISEAMDTIFDLIKNSEECQFSISDLIDQLNGYKPDVRIVKSRLIEKYGNNVIISENSNNQPILCLRLFGDKLLNENWYINRNTDAQEERYRIVSAAAEIIREYLWSQVHECSYYESPIDLLKNVDNVVPESLRIFLEITKRKDRKKCTAIAHSIMPATRPKSFISPLQLGLSVFLHRKFESKNIINILSNLGFCSTYYEAQLFEASSISHPQPDILPDSFTQFVFDNADFNVNTLDGLHTFHSMGGIQCVTPSSAVCPTNKINRLKNLPSAEIMGNFRQITFKTFQLTNNKGLKNVIFDDIINFSTVLE</sequence>
<feature type="non-terminal residue" evidence="1">
    <location>
        <position position="1"/>
    </location>
</feature>
<organism evidence="1 2">
    <name type="scientific">Aphis craccivora</name>
    <name type="common">Cowpea aphid</name>
    <dbReference type="NCBI Taxonomy" id="307492"/>
    <lineage>
        <taxon>Eukaryota</taxon>
        <taxon>Metazoa</taxon>
        <taxon>Ecdysozoa</taxon>
        <taxon>Arthropoda</taxon>
        <taxon>Hexapoda</taxon>
        <taxon>Insecta</taxon>
        <taxon>Pterygota</taxon>
        <taxon>Neoptera</taxon>
        <taxon>Paraneoptera</taxon>
        <taxon>Hemiptera</taxon>
        <taxon>Sternorrhyncha</taxon>
        <taxon>Aphidomorpha</taxon>
        <taxon>Aphidoidea</taxon>
        <taxon>Aphididae</taxon>
        <taxon>Aphidini</taxon>
        <taxon>Aphis</taxon>
        <taxon>Aphis</taxon>
    </lineage>
</organism>
<keyword evidence="2" id="KW-1185">Reference proteome</keyword>
<dbReference type="EMBL" id="VUJU01017421">
    <property type="protein sequence ID" value="KAF0683192.1"/>
    <property type="molecule type" value="Genomic_DNA"/>
</dbReference>
<name>A0A6G0VK00_APHCR</name>
<comment type="caution">
    <text evidence="1">The sequence shown here is derived from an EMBL/GenBank/DDBJ whole genome shotgun (WGS) entry which is preliminary data.</text>
</comment>
<evidence type="ECO:0000313" key="2">
    <source>
        <dbReference type="Proteomes" id="UP000478052"/>
    </source>
</evidence>
<evidence type="ECO:0000313" key="1">
    <source>
        <dbReference type="EMBL" id="KAF0683192.1"/>
    </source>
</evidence>
<feature type="non-terminal residue" evidence="1">
    <location>
        <position position="341"/>
    </location>
</feature>
<dbReference type="Proteomes" id="UP000478052">
    <property type="component" value="Unassembled WGS sequence"/>
</dbReference>
<proteinExistence type="predicted"/>